<dbReference type="Gene3D" id="2.10.109.10">
    <property type="entry name" value="Umud Fragment, subunit A"/>
    <property type="match status" value="1"/>
</dbReference>
<sequence>MNLGIKVRQLREDMGWTQQKLADKAGVGHAYISRLERDGFKNPSADILLRLARTLEVDINQLYEAAGYLETGKIRSDGRRPLEAILREALKRCELLQTIEVPIKGKVPAAHAEPKEGIYGYVLIPRELLTMTKGKIFARQVDSTCLRGDGIQPGDYVIVDPDALFVDGQIYLVQLPKGLAAGYVYIAG</sequence>
<dbReference type="GO" id="GO:0005829">
    <property type="term" value="C:cytosol"/>
    <property type="evidence" value="ECO:0007669"/>
    <property type="project" value="TreeGrafter"/>
</dbReference>
<dbReference type="SUPFAM" id="SSF47413">
    <property type="entry name" value="lambda repressor-like DNA-binding domains"/>
    <property type="match status" value="1"/>
</dbReference>
<accession>X1TTH8</accession>
<dbReference type="GO" id="GO:0003700">
    <property type="term" value="F:DNA-binding transcription factor activity"/>
    <property type="evidence" value="ECO:0007669"/>
    <property type="project" value="TreeGrafter"/>
</dbReference>
<proteinExistence type="predicted"/>
<dbReference type="InterPro" id="IPR036286">
    <property type="entry name" value="LexA/Signal_pep-like_sf"/>
</dbReference>
<dbReference type="SUPFAM" id="SSF51306">
    <property type="entry name" value="LexA/Signal peptidase"/>
    <property type="match status" value="1"/>
</dbReference>
<reference evidence="3" key="1">
    <citation type="journal article" date="2014" name="Front. Microbiol.">
        <title>High frequency of phylogenetically diverse reductive dehalogenase-homologous genes in deep subseafloor sedimentary metagenomes.</title>
        <authorList>
            <person name="Kawai M."/>
            <person name="Futagami T."/>
            <person name="Toyoda A."/>
            <person name="Takaki Y."/>
            <person name="Nishi S."/>
            <person name="Hori S."/>
            <person name="Arai W."/>
            <person name="Tsubouchi T."/>
            <person name="Morono Y."/>
            <person name="Uchiyama I."/>
            <person name="Ito T."/>
            <person name="Fujiyama A."/>
            <person name="Inagaki F."/>
            <person name="Takami H."/>
        </authorList>
    </citation>
    <scope>NUCLEOTIDE SEQUENCE</scope>
    <source>
        <strain evidence="3">Expedition CK06-06</strain>
    </source>
</reference>
<feature type="domain" description="HTH cro/C1-type" evidence="2">
    <location>
        <begin position="7"/>
        <end position="62"/>
    </location>
</feature>
<dbReference type="SMART" id="SM00530">
    <property type="entry name" value="HTH_XRE"/>
    <property type="match status" value="1"/>
</dbReference>
<dbReference type="Pfam" id="PF01381">
    <property type="entry name" value="HTH_3"/>
    <property type="match status" value="1"/>
</dbReference>
<comment type="caution">
    <text evidence="3">The sequence shown here is derived from an EMBL/GenBank/DDBJ whole genome shotgun (WGS) entry which is preliminary data.</text>
</comment>
<evidence type="ECO:0000259" key="2">
    <source>
        <dbReference type="PROSITE" id="PS50943"/>
    </source>
</evidence>
<evidence type="ECO:0000313" key="3">
    <source>
        <dbReference type="EMBL" id="GAI90870.1"/>
    </source>
</evidence>
<dbReference type="CDD" id="cd00093">
    <property type="entry name" value="HTH_XRE"/>
    <property type="match status" value="1"/>
</dbReference>
<dbReference type="InterPro" id="IPR001387">
    <property type="entry name" value="Cro/C1-type_HTH"/>
</dbReference>
<protein>
    <recommendedName>
        <fullName evidence="2">HTH cro/C1-type domain-containing protein</fullName>
    </recommendedName>
</protein>
<dbReference type="EMBL" id="BARW01024353">
    <property type="protein sequence ID" value="GAI90870.1"/>
    <property type="molecule type" value="Genomic_DNA"/>
</dbReference>
<gene>
    <name evidence="3" type="ORF">S12H4_40163</name>
</gene>
<dbReference type="InterPro" id="IPR050807">
    <property type="entry name" value="TransReg_Diox_bact_type"/>
</dbReference>
<dbReference type="Gene3D" id="1.10.260.40">
    <property type="entry name" value="lambda repressor-like DNA-binding domains"/>
    <property type="match status" value="1"/>
</dbReference>
<dbReference type="PANTHER" id="PTHR46797:SF1">
    <property type="entry name" value="METHYLPHOSPHONATE SYNTHASE"/>
    <property type="match status" value="1"/>
</dbReference>
<keyword evidence="1" id="KW-0238">DNA-binding</keyword>
<dbReference type="PANTHER" id="PTHR46797">
    <property type="entry name" value="HTH-TYPE TRANSCRIPTIONAL REGULATOR"/>
    <property type="match status" value="1"/>
</dbReference>
<name>X1TTH8_9ZZZZ</name>
<organism evidence="3">
    <name type="scientific">marine sediment metagenome</name>
    <dbReference type="NCBI Taxonomy" id="412755"/>
    <lineage>
        <taxon>unclassified sequences</taxon>
        <taxon>metagenomes</taxon>
        <taxon>ecological metagenomes</taxon>
    </lineage>
</organism>
<dbReference type="PROSITE" id="PS50943">
    <property type="entry name" value="HTH_CROC1"/>
    <property type="match status" value="1"/>
</dbReference>
<evidence type="ECO:0000256" key="1">
    <source>
        <dbReference type="ARBA" id="ARBA00023125"/>
    </source>
</evidence>
<feature type="non-terminal residue" evidence="3">
    <location>
        <position position="188"/>
    </location>
</feature>
<dbReference type="AlphaFoldDB" id="X1TTH8"/>
<dbReference type="InterPro" id="IPR010982">
    <property type="entry name" value="Lambda_DNA-bd_dom_sf"/>
</dbReference>
<dbReference type="GO" id="GO:0003677">
    <property type="term" value="F:DNA binding"/>
    <property type="evidence" value="ECO:0007669"/>
    <property type="project" value="UniProtKB-KW"/>
</dbReference>